<accession>A0A9N9F7T0</accession>
<organism evidence="2 3">
    <name type="scientific">Dentiscutata erythropus</name>
    <dbReference type="NCBI Taxonomy" id="1348616"/>
    <lineage>
        <taxon>Eukaryota</taxon>
        <taxon>Fungi</taxon>
        <taxon>Fungi incertae sedis</taxon>
        <taxon>Mucoromycota</taxon>
        <taxon>Glomeromycotina</taxon>
        <taxon>Glomeromycetes</taxon>
        <taxon>Diversisporales</taxon>
        <taxon>Gigasporaceae</taxon>
        <taxon>Dentiscutata</taxon>
    </lineage>
</organism>
<sequence>MNNSTKSFNNHYYAISPFKKGMDAEQDLGMHRKNGEEEREVTGSLRHIPLSERSEKENNSKARTTNQIPNNISTDKRIDATMQQLPELSELLEQLKDGPYGYRENSDEELLHPEDKEPFWDGCFDVGFSWHYVQVEWNGTKHEIYGKKPEGRSCEPPLLSREYMCHHREHWRADTRKGS</sequence>
<reference evidence="2" key="1">
    <citation type="submission" date="2021-06" db="EMBL/GenBank/DDBJ databases">
        <authorList>
            <person name="Kallberg Y."/>
            <person name="Tangrot J."/>
            <person name="Rosling A."/>
        </authorList>
    </citation>
    <scope>NUCLEOTIDE SEQUENCE</scope>
    <source>
        <strain evidence="2">MA453B</strain>
    </source>
</reference>
<gene>
    <name evidence="2" type="ORF">DERYTH_LOCUS3654</name>
</gene>
<evidence type="ECO:0000313" key="2">
    <source>
        <dbReference type="EMBL" id="CAG8516569.1"/>
    </source>
</evidence>
<dbReference type="AlphaFoldDB" id="A0A9N9F7T0"/>
<evidence type="ECO:0000313" key="3">
    <source>
        <dbReference type="Proteomes" id="UP000789405"/>
    </source>
</evidence>
<evidence type="ECO:0000256" key="1">
    <source>
        <dbReference type="SAM" id="MobiDB-lite"/>
    </source>
</evidence>
<protein>
    <submittedName>
        <fullName evidence="2">20702_t:CDS:1</fullName>
    </submittedName>
</protein>
<proteinExistence type="predicted"/>
<feature type="compositionally biased region" description="Basic and acidic residues" evidence="1">
    <location>
        <begin position="49"/>
        <end position="60"/>
    </location>
</feature>
<feature type="compositionally biased region" description="Polar residues" evidence="1">
    <location>
        <begin position="61"/>
        <end position="73"/>
    </location>
</feature>
<comment type="caution">
    <text evidence="2">The sequence shown here is derived from an EMBL/GenBank/DDBJ whole genome shotgun (WGS) entry which is preliminary data.</text>
</comment>
<dbReference type="Proteomes" id="UP000789405">
    <property type="component" value="Unassembled WGS sequence"/>
</dbReference>
<name>A0A9N9F7T0_9GLOM</name>
<keyword evidence="3" id="KW-1185">Reference proteome</keyword>
<dbReference type="EMBL" id="CAJVPY010001318">
    <property type="protein sequence ID" value="CAG8516569.1"/>
    <property type="molecule type" value="Genomic_DNA"/>
</dbReference>
<feature type="region of interest" description="Disordered" evidence="1">
    <location>
        <begin position="31"/>
        <end position="76"/>
    </location>
</feature>